<dbReference type="SUPFAM" id="SSF54236">
    <property type="entry name" value="Ubiquitin-like"/>
    <property type="match status" value="1"/>
</dbReference>
<feature type="domain" description="N-terminal Ras-GEF" evidence="6">
    <location>
        <begin position="72"/>
        <end position="202"/>
    </location>
</feature>
<keyword evidence="1 2" id="KW-0344">Guanine-nucleotide releasing factor</keyword>
<dbReference type="InterPro" id="IPR008937">
    <property type="entry name" value="Ras-like_GEF"/>
</dbReference>
<dbReference type="PANTHER" id="PTHR23113">
    <property type="entry name" value="GUANINE NUCLEOTIDE EXCHANGE FACTOR"/>
    <property type="match status" value="1"/>
</dbReference>
<dbReference type="Gene3D" id="1.10.840.10">
    <property type="entry name" value="Ras guanine-nucleotide exchange factors catalytic domain"/>
    <property type="match status" value="1"/>
</dbReference>
<dbReference type="InterPro" id="IPR000159">
    <property type="entry name" value="RA_dom"/>
</dbReference>
<evidence type="ECO:0000256" key="1">
    <source>
        <dbReference type="ARBA" id="ARBA00022658"/>
    </source>
</evidence>
<organism evidence="7 8">
    <name type="scientific">Myripristis murdjan</name>
    <name type="common">pinecone soldierfish</name>
    <dbReference type="NCBI Taxonomy" id="586833"/>
    <lineage>
        <taxon>Eukaryota</taxon>
        <taxon>Metazoa</taxon>
        <taxon>Chordata</taxon>
        <taxon>Craniata</taxon>
        <taxon>Vertebrata</taxon>
        <taxon>Euteleostomi</taxon>
        <taxon>Actinopterygii</taxon>
        <taxon>Neopterygii</taxon>
        <taxon>Teleostei</taxon>
        <taxon>Neoteleostei</taxon>
        <taxon>Acanthomorphata</taxon>
        <taxon>Holocentriformes</taxon>
        <taxon>Holocentridae</taxon>
        <taxon>Myripristis</taxon>
    </lineage>
</organism>
<feature type="region of interest" description="Disordered" evidence="3">
    <location>
        <begin position="536"/>
        <end position="566"/>
    </location>
</feature>
<dbReference type="PROSITE" id="PS50009">
    <property type="entry name" value="RASGEF_CAT"/>
    <property type="match status" value="1"/>
</dbReference>
<dbReference type="PROSITE" id="PS50212">
    <property type="entry name" value="RASGEF_NTER"/>
    <property type="match status" value="1"/>
</dbReference>
<proteinExistence type="predicted"/>
<dbReference type="InterPro" id="IPR036964">
    <property type="entry name" value="RASGEF_cat_dom_sf"/>
</dbReference>
<dbReference type="Pfam" id="PF00617">
    <property type="entry name" value="RasGEF"/>
    <property type="match status" value="1"/>
</dbReference>
<dbReference type="CDD" id="cd17210">
    <property type="entry name" value="RA_RGL"/>
    <property type="match status" value="1"/>
</dbReference>
<dbReference type="SUPFAM" id="SSF48366">
    <property type="entry name" value="Ras GEF"/>
    <property type="match status" value="1"/>
</dbReference>
<dbReference type="PROSITE" id="PS50200">
    <property type="entry name" value="RA"/>
    <property type="match status" value="1"/>
</dbReference>
<dbReference type="CDD" id="cd06224">
    <property type="entry name" value="REM"/>
    <property type="match status" value="1"/>
</dbReference>
<gene>
    <name evidence="7" type="primary">RGL1</name>
    <name evidence="7" type="synonym">rgl1</name>
</gene>
<sequence>AKLLNRNSFPIILSMQSSVQDWGEEVEEGAIYNVTLKRVQIQQAANKGARWLGAEGDRLPPGHTVSQLETCKIRSIRAGTLERLVETLLTAFGDNDLTYTSIFLSTYRAFASTQTVLQLLLDRYGSVEENEQDTDRCQSSETKGAIRNALASILRAWLDQCPEDFQEPTDYPCLHRVIDYLQKTLPGSEPLRRAQSLLEQLQSQASSEDTDAGFHGNNSFCLGEEEEVEIEVQEDFLSFKADLVAEQLTYMDALLFKKVVPHHCLGSIWSQRDKKQNKHSAPTIRATITQFNAVAACVVSTVLKCRQIRPHLRARVIQRWIDIAQECRIRKNFSSLRAIVSALQSNPLYRLKRAWACVHKDSMQTFEELSDIFSDHNNYLTSRELLMREGTSKFASLENGAKEHQKRTHKRLQLQKEMGAMQGTIPYLGTFLTDLTMLDTALPDLVEGGLINFEKRRREFEVIAQIKLLQSACNSYCLSPDPAFLRWFKSQPQHSEEESYALSCEIEGLGDSSPTSPKPRKSMVKRLSLLFLGADSSTASSPVREMPRSPPTGSSGESMDSVSVSSSDSNHGSVYLCVTAVLHLSPQLSESSSCNSLHSMDTSSSSASVSMTPASPSLPGTTCTHRRSISLTPLSPSSPSQPPAYNTQAQDACIIRVSLEQGNGNLYKSILLTNQDKTPAVISRAMAKHNLEVEPEDGYELVQVISEERELVIPDNANVFYAMNTSANFDFLLRVRGSVGRPVQLRSRCSSTLPRTQHRSSLSLRLSKVTL</sequence>
<reference evidence="7" key="2">
    <citation type="submission" date="2025-08" db="UniProtKB">
        <authorList>
            <consortium name="Ensembl"/>
        </authorList>
    </citation>
    <scope>IDENTIFICATION</scope>
</reference>
<dbReference type="SMART" id="SM00314">
    <property type="entry name" value="RA"/>
    <property type="match status" value="1"/>
</dbReference>
<evidence type="ECO:0000259" key="5">
    <source>
        <dbReference type="PROSITE" id="PS50200"/>
    </source>
</evidence>
<dbReference type="SMART" id="SM00229">
    <property type="entry name" value="RasGEFN"/>
    <property type="match status" value="1"/>
</dbReference>
<dbReference type="GO" id="GO:0007265">
    <property type="term" value="P:Ras protein signal transduction"/>
    <property type="evidence" value="ECO:0007669"/>
    <property type="project" value="TreeGrafter"/>
</dbReference>
<dbReference type="Gene3D" id="1.20.870.10">
    <property type="entry name" value="Son of sevenless (SoS) protein Chain: S domain 1"/>
    <property type="match status" value="1"/>
</dbReference>
<dbReference type="PROSITE" id="PS00720">
    <property type="entry name" value="RASGEF"/>
    <property type="match status" value="1"/>
</dbReference>
<dbReference type="Pfam" id="PF00618">
    <property type="entry name" value="RasGEF_N"/>
    <property type="match status" value="1"/>
</dbReference>
<dbReference type="InterPro" id="IPR001895">
    <property type="entry name" value="RASGEF_cat_dom"/>
</dbReference>
<dbReference type="InterPro" id="IPR019804">
    <property type="entry name" value="Ras_G-nucl-exch_fac_CS"/>
</dbReference>
<feature type="compositionally biased region" description="Low complexity" evidence="3">
    <location>
        <begin position="553"/>
        <end position="566"/>
    </location>
</feature>
<dbReference type="SMART" id="SM00147">
    <property type="entry name" value="RasGEF"/>
    <property type="match status" value="1"/>
</dbReference>
<protein>
    <submittedName>
        <fullName evidence="7">Ral guanine nucleotide dissociation stimulator-like 1</fullName>
    </submittedName>
</protein>
<dbReference type="InterPro" id="IPR023578">
    <property type="entry name" value="Ras_GEF_dom_sf"/>
</dbReference>
<dbReference type="Ensembl" id="ENSMMDT00005014357.1">
    <property type="protein sequence ID" value="ENSMMDP00005013962.1"/>
    <property type="gene ID" value="ENSMMDG00005007172.1"/>
</dbReference>
<dbReference type="FunFam" id="1.10.840.10:FF:000005">
    <property type="entry name" value="Ral guanine nucleotide dissociation stimulator isoform 1"/>
    <property type="match status" value="1"/>
</dbReference>
<dbReference type="Proteomes" id="UP000472263">
    <property type="component" value="Chromosome 4"/>
</dbReference>
<dbReference type="InterPro" id="IPR030748">
    <property type="entry name" value="RGL1_RA"/>
</dbReference>
<evidence type="ECO:0000313" key="7">
    <source>
        <dbReference type="Ensembl" id="ENSMMDP00005013962.1"/>
    </source>
</evidence>
<name>A0A667XFK0_9TELE</name>
<evidence type="ECO:0000256" key="3">
    <source>
        <dbReference type="SAM" id="MobiDB-lite"/>
    </source>
</evidence>
<evidence type="ECO:0000259" key="6">
    <source>
        <dbReference type="PROSITE" id="PS50212"/>
    </source>
</evidence>
<dbReference type="GO" id="GO:0005886">
    <property type="term" value="C:plasma membrane"/>
    <property type="evidence" value="ECO:0007669"/>
    <property type="project" value="TreeGrafter"/>
</dbReference>
<dbReference type="GO" id="GO:0005085">
    <property type="term" value="F:guanyl-nucleotide exchange factor activity"/>
    <property type="evidence" value="ECO:0007669"/>
    <property type="project" value="UniProtKB-KW"/>
</dbReference>
<evidence type="ECO:0000313" key="8">
    <source>
        <dbReference type="Proteomes" id="UP000472263"/>
    </source>
</evidence>
<reference evidence="7" key="1">
    <citation type="submission" date="2019-06" db="EMBL/GenBank/DDBJ databases">
        <authorList>
            <consortium name="Wellcome Sanger Institute Data Sharing"/>
        </authorList>
    </citation>
    <scope>NUCLEOTIDE SEQUENCE [LARGE SCALE GENOMIC DNA]</scope>
</reference>
<dbReference type="AlphaFoldDB" id="A0A667XFK0"/>
<feature type="domain" description="Ras-GEF" evidence="4">
    <location>
        <begin position="240"/>
        <end position="509"/>
    </location>
</feature>
<dbReference type="Gene3D" id="3.10.20.90">
    <property type="entry name" value="Phosphatidylinositol 3-kinase Catalytic Subunit, Chain A, domain 1"/>
    <property type="match status" value="1"/>
</dbReference>
<dbReference type="PANTHER" id="PTHR23113:SF199">
    <property type="entry name" value="RAL GUANINE NUCLEOTIDE DISSOCIATION STIMULATOR-LIKE 1"/>
    <property type="match status" value="1"/>
</dbReference>
<dbReference type="FunFam" id="3.10.20.90:FF:000042">
    <property type="entry name" value="Ral guanine nucleotide dissociation stimulator isoform 1"/>
    <property type="match status" value="1"/>
</dbReference>
<dbReference type="InterPro" id="IPR029071">
    <property type="entry name" value="Ubiquitin-like_domsf"/>
</dbReference>
<reference evidence="7" key="3">
    <citation type="submission" date="2025-09" db="UniProtKB">
        <authorList>
            <consortium name="Ensembl"/>
        </authorList>
    </citation>
    <scope>IDENTIFICATION</scope>
</reference>
<feature type="region of interest" description="Disordered" evidence="3">
    <location>
        <begin position="592"/>
        <end position="646"/>
    </location>
</feature>
<feature type="domain" description="Ras-associating" evidence="5">
    <location>
        <begin position="651"/>
        <end position="738"/>
    </location>
</feature>
<evidence type="ECO:0000259" key="4">
    <source>
        <dbReference type="PROSITE" id="PS50009"/>
    </source>
</evidence>
<evidence type="ECO:0000256" key="2">
    <source>
        <dbReference type="PROSITE-ProRule" id="PRU00168"/>
    </source>
</evidence>
<accession>A0A667XFK0</accession>
<keyword evidence="8" id="KW-1185">Reference proteome</keyword>
<feature type="compositionally biased region" description="Low complexity" evidence="3">
    <location>
        <begin position="592"/>
        <end position="617"/>
    </location>
</feature>
<dbReference type="Pfam" id="PF00788">
    <property type="entry name" value="RA"/>
    <property type="match status" value="1"/>
</dbReference>
<dbReference type="InterPro" id="IPR000651">
    <property type="entry name" value="Ras-like_Gua-exchang_fac_N"/>
</dbReference>
<dbReference type="GeneTree" id="ENSGT00940000156012"/>
<dbReference type="CDD" id="cd00155">
    <property type="entry name" value="RasGEF"/>
    <property type="match status" value="1"/>
</dbReference>